<keyword evidence="2" id="KW-1185">Reference proteome</keyword>
<accession>A0ACC4BU75</accession>
<name>A0ACC4BU75_POPAL</name>
<dbReference type="EMBL" id="RCHU02000008">
    <property type="protein sequence ID" value="KAL3581987.1"/>
    <property type="molecule type" value="Genomic_DNA"/>
</dbReference>
<gene>
    <name evidence="1" type="ORF">D5086_016319</name>
</gene>
<comment type="caution">
    <text evidence="1">The sequence shown here is derived from an EMBL/GenBank/DDBJ whole genome shotgun (WGS) entry which is preliminary data.</text>
</comment>
<evidence type="ECO:0000313" key="1">
    <source>
        <dbReference type="EMBL" id="KAL3581987.1"/>
    </source>
</evidence>
<protein>
    <submittedName>
        <fullName evidence="1">Uncharacterized protein</fullName>
    </submittedName>
</protein>
<reference evidence="1 2" key="1">
    <citation type="journal article" date="2024" name="Plant Biotechnol. J.">
        <title>Genome and CRISPR/Cas9 system of a widespread forest tree (Populus alba) in the world.</title>
        <authorList>
            <person name="Liu Y.J."/>
            <person name="Jiang P.F."/>
            <person name="Han X.M."/>
            <person name="Li X.Y."/>
            <person name="Wang H.M."/>
            <person name="Wang Y.J."/>
            <person name="Wang X.X."/>
            <person name="Zeng Q.Y."/>
        </authorList>
    </citation>
    <scope>NUCLEOTIDE SEQUENCE [LARGE SCALE GENOMIC DNA]</scope>
    <source>
        <strain evidence="2">cv. PAL-ZL1</strain>
    </source>
</reference>
<proteinExistence type="predicted"/>
<sequence length="68" mass="7551">MNKGIWFSNNILLDLKSKSIPGGVNTGSLRRLKLIVEYLRNISKMKQPSTNIINLPEFISCEAALSSS</sequence>
<organism evidence="1 2">
    <name type="scientific">Populus alba</name>
    <name type="common">White poplar</name>
    <dbReference type="NCBI Taxonomy" id="43335"/>
    <lineage>
        <taxon>Eukaryota</taxon>
        <taxon>Viridiplantae</taxon>
        <taxon>Streptophyta</taxon>
        <taxon>Embryophyta</taxon>
        <taxon>Tracheophyta</taxon>
        <taxon>Spermatophyta</taxon>
        <taxon>Magnoliopsida</taxon>
        <taxon>eudicotyledons</taxon>
        <taxon>Gunneridae</taxon>
        <taxon>Pentapetalae</taxon>
        <taxon>rosids</taxon>
        <taxon>fabids</taxon>
        <taxon>Malpighiales</taxon>
        <taxon>Salicaceae</taxon>
        <taxon>Saliceae</taxon>
        <taxon>Populus</taxon>
    </lineage>
</organism>
<dbReference type="Proteomes" id="UP000309997">
    <property type="component" value="Unassembled WGS sequence"/>
</dbReference>
<evidence type="ECO:0000313" key="2">
    <source>
        <dbReference type="Proteomes" id="UP000309997"/>
    </source>
</evidence>